<keyword evidence="8" id="KW-0808">Transferase</keyword>
<evidence type="ECO:0000256" key="4">
    <source>
        <dbReference type="ARBA" id="ARBA00022898"/>
    </source>
</evidence>
<evidence type="ECO:0000256" key="7">
    <source>
        <dbReference type="RuleBase" id="RU000382"/>
    </source>
</evidence>
<keyword evidence="5 7" id="KW-0456">Lyase</keyword>
<keyword evidence="4 6" id="KW-0663">Pyridoxal phosphate</keyword>
<organism evidence="8 9">
    <name type="scientific">Corallococcus aberystwythensis</name>
    <dbReference type="NCBI Taxonomy" id="2316722"/>
    <lineage>
        <taxon>Bacteria</taxon>
        <taxon>Pseudomonadati</taxon>
        <taxon>Myxococcota</taxon>
        <taxon>Myxococcia</taxon>
        <taxon>Myxococcales</taxon>
        <taxon>Cystobacterineae</taxon>
        <taxon>Myxococcaceae</taxon>
        <taxon>Corallococcus</taxon>
    </lineage>
</organism>
<protein>
    <submittedName>
        <fullName evidence="8">Aspartate aminotransferase family protein</fullName>
    </submittedName>
</protein>
<dbReference type="PANTHER" id="PTHR11999:SF70">
    <property type="entry name" value="MIP05841P"/>
    <property type="match status" value="1"/>
</dbReference>
<dbReference type="InterPro" id="IPR015421">
    <property type="entry name" value="PyrdxlP-dep_Trfase_major"/>
</dbReference>
<dbReference type="PANTHER" id="PTHR11999">
    <property type="entry name" value="GROUP II PYRIDOXAL-5-PHOSPHATE DECARBOXYLASE"/>
    <property type="match status" value="1"/>
</dbReference>
<dbReference type="GO" id="GO:0019752">
    <property type="term" value="P:carboxylic acid metabolic process"/>
    <property type="evidence" value="ECO:0007669"/>
    <property type="project" value="InterPro"/>
</dbReference>
<comment type="caution">
    <text evidence="8">The sequence shown here is derived from an EMBL/GenBank/DDBJ whole genome shotgun (WGS) entry which is preliminary data.</text>
</comment>
<dbReference type="GO" id="GO:0006520">
    <property type="term" value="P:amino acid metabolic process"/>
    <property type="evidence" value="ECO:0007669"/>
    <property type="project" value="InterPro"/>
</dbReference>
<dbReference type="Pfam" id="PF00282">
    <property type="entry name" value="Pyridoxal_deC"/>
    <property type="match status" value="1"/>
</dbReference>
<gene>
    <name evidence="8" type="ORF">D7W81_20810</name>
</gene>
<evidence type="ECO:0000256" key="3">
    <source>
        <dbReference type="ARBA" id="ARBA00022793"/>
    </source>
</evidence>
<evidence type="ECO:0000313" key="8">
    <source>
        <dbReference type="EMBL" id="RKH63162.1"/>
    </source>
</evidence>
<sequence>MSDLLSHDLSRLPDLLEQARASALEFLTALPEHPAGIRPAPPAPLGLPDAGLGARDALALFRRRYEAGLSGSAGPRYLGFVTGGTTPAALVGDWLVSAYDQNVSNDGDSLATSVEREALGLLRSLFGLPEAFEGAFVSGATAANLVSLATARQWVMERLGHDVSEDGLWGLPQPVVLGGAPHASVLKALSILGMGRRAVQGVPCLADRPVMDPSALEARLAALGGAPAIVIASAGEVNTGDFDDLEAVGQLCRRHGAWLHVDGAFGIFAACSPAHAHLLRGLAHADSVAADGHKWLNVPYDSGLVFTRHLALQERVFRAVAAYLGQGPDLLHRTPENSRRFRALPAWMTLMAYGRDGHRALVEQSCALARALGEGLAASAHYTLLAPVTLNIVCFALRSGDAARRDRLLAALQADGRVQFTPTQYAGRPGLRAAFSNWRTREADLPVILAALEAAASKLQVPTSAG</sequence>
<dbReference type="Gene3D" id="3.40.640.10">
    <property type="entry name" value="Type I PLP-dependent aspartate aminotransferase-like (Major domain)"/>
    <property type="match status" value="1"/>
</dbReference>
<keyword evidence="8" id="KW-0032">Aminotransferase</keyword>
<dbReference type="PRINTS" id="PR00800">
    <property type="entry name" value="YHDCRBOXLASE"/>
</dbReference>
<dbReference type="Proteomes" id="UP000267003">
    <property type="component" value="Unassembled WGS sequence"/>
</dbReference>
<dbReference type="Gene3D" id="3.90.1150.10">
    <property type="entry name" value="Aspartate Aminotransferase, domain 1"/>
    <property type="match status" value="1"/>
</dbReference>
<proteinExistence type="inferred from homology"/>
<name>A0A3A8QE98_9BACT</name>
<dbReference type="InterPro" id="IPR010977">
    <property type="entry name" value="Aromatic_deC"/>
</dbReference>
<dbReference type="InterPro" id="IPR015422">
    <property type="entry name" value="PyrdxlP-dep_Trfase_small"/>
</dbReference>
<evidence type="ECO:0000256" key="6">
    <source>
        <dbReference type="PIRSR" id="PIRSR602129-50"/>
    </source>
</evidence>
<reference evidence="9" key="1">
    <citation type="submission" date="2018-09" db="EMBL/GenBank/DDBJ databases">
        <authorList>
            <person name="Livingstone P.G."/>
            <person name="Whitworth D.E."/>
        </authorList>
    </citation>
    <scope>NUCLEOTIDE SEQUENCE [LARGE SCALE GENOMIC DNA]</scope>
    <source>
        <strain evidence="9">AB050A</strain>
    </source>
</reference>
<dbReference type="AlphaFoldDB" id="A0A3A8QE98"/>
<keyword evidence="9" id="KW-1185">Reference proteome</keyword>
<comment type="cofactor">
    <cofactor evidence="1 6 7">
        <name>pyridoxal 5'-phosphate</name>
        <dbReference type="ChEBI" id="CHEBI:597326"/>
    </cofactor>
</comment>
<dbReference type="InterPro" id="IPR002129">
    <property type="entry name" value="PyrdxlP-dep_de-COase"/>
</dbReference>
<evidence type="ECO:0000256" key="1">
    <source>
        <dbReference type="ARBA" id="ARBA00001933"/>
    </source>
</evidence>
<feature type="modified residue" description="N6-(pyridoxal phosphate)lysine" evidence="6">
    <location>
        <position position="294"/>
    </location>
</feature>
<evidence type="ECO:0000256" key="2">
    <source>
        <dbReference type="ARBA" id="ARBA00009533"/>
    </source>
</evidence>
<comment type="similarity">
    <text evidence="2 7">Belongs to the group II decarboxylase family.</text>
</comment>
<dbReference type="RefSeq" id="WP_120557135.1">
    <property type="nucleotide sequence ID" value="NZ_RAWK01000122.1"/>
</dbReference>
<accession>A0A3A8QE98</accession>
<dbReference type="SUPFAM" id="SSF53383">
    <property type="entry name" value="PLP-dependent transferases"/>
    <property type="match status" value="1"/>
</dbReference>
<evidence type="ECO:0000313" key="9">
    <source>
        <dbReference type="Proteomes" id="UP000267003"/>
    </source>
</evidence>
<dbReference type="EMBL" id="RAWK01000122">
    <property type="protein sequence ID" value="RKH63162.1"/>
    <property type="molecule type" value="Genomic_DNA"/>
</dbReference>
<dbReference type="GO" id="GO:0030170">
    <property type="term" value="F:pyridoxal phosphate binding"/>
    <property type="evidence" value="ECO:0007669"/>
    <property type="project" value="InterPro"/>
</dbReference>
<keyword evidence="3" id="KW-0210">Decarboxylase</keyword>
<dbReference type="GO" id="GO:0008483">
    <property type="term" value="F:transaminase activity"/>
    <property type="evidence" value="ECO:0007669"/>
    <property type="project" value="UniProtKB-KW"/>
</dbReference>
<dbReference type="GO" id="GO:0016831">
    <property type="term" value="F:carboxy-lyase activity"/>
    <property type="evidence" value="ECO:0007669"/>
    <property type="project" value="UniProtKB-KW"/>
</dbReference>
<dbReference type="OrthoDB" id="9803665at2"/>
<evidence type="ECO:0000256" key="5">
    <source>
        <dbReference type="ARBA" id="ARBA00023239"/>
    </source>
</evidence>
<dbReference type="InterPro" id="IPR015424">
    <property type="entry name" value="PyrdxlP-dep_Trfase"/>
</dbReference>